<dbReference type="Gene3D" id="3.50.50.60">
    <property type="entry name" value="FAD/NAD(P)-binding domain"/>
    <property type="match status" value="1"/>
</dbReference>
<dbReference type="InterPro" id="IPR036188">
    <property type="entry name" value="FAD/NAD-bd_sf"/>
</dbReference>
<evidence type="ECO:0000313" key="8">
    <source>
        <dbReference type="Proteomes" id="UP000015102"/>
    </source>
</evidence>
<evidence type="ECO:0000313" key="7">
    <source>
        <dbReference type="EnsemblMetazoa" id="MESCA006308-PA"/>
    </source>
</evidence>
<evidence type="ECO:0000259" key="6">
    <source>
        <dbReference type="PROSITE" id="PS00623"/>
    </source>
</evidence>
<evidence type="ECO:0000256" key="2">
    <source>
        <dbReference type="ARBA" id="ARBA00010790"/>
    </source>
</evidence>
<keyword evidence="3 5" id="KW-0285">Flavoprotein</keyword>
<dbReference type="Proteomes" id="UP000015102">
    <property type="component" value="Unassembled WGS sequence"/>
</dbReference>
<dbReference type="AlphaFoldDB" id="T1GRM2"/>
<dbReference type="PROSITE" id="PS00623">
    <property type="entry name" value="GMC_OXRED_1"/>
    <property type="match status" value="1"/>
</dbReference>
<evidence type="ECO:0000256" key="4">
    <source>
        <dbReference type="ARBA" id="ARBA00022827"/>
    </source>
</evidence>
<dbReference type="InterPro" id="IPR012132">
    <property type="entry name" value="GMC_OxRdtase"/>
</dbReference>
<accession>T1GRM2</accession>
<evidence type="ECO:0000256" key="5">
    <source>
        <dbReference type="RuleBase" id="RU003968"/>
    </source>
</evidence>
<organism evidence="7 8">
    <name type="scientific">Megaselia scalaris</name>
    <name type="common">Humpbacked fly</name>
    <name type="synonym">Phora scalaris</name>
    <dbReference type="NCBI Taxonomy" id="36166"/>
    <lineage>
        <taxon>Eukaryota</taxon>
        <taxon>Metazoa</taxon>
        <taxon>Ecdysozoa</taxon>
        <taxon>Arthropoda</taxon>
        <taxon>Hexapoda</taxon>
        <taxon>Insecta</taxon>
        <taxon>Pterygota</taxon>
        <taxon>Neoptera</taxon>
        <taxon>Endopterygota</taxon>
        <taxon>Diptera</taxon>
        <taxon>Brachycera</taxon>
        <taxon>Muscomorpha</taxon>
        <taxon>Platypezoidea</taxon>
        <taxon>Phoridae</taxon>
        <taxon>Megaseliini</taxon>
        <taxon>Megaselia</taxon>
    </lineage>
</organism>
<evidence type="ECO:0000256" key="3">
    <source>
        <dbReference type="ARBA" id="ARBA00022630"/>
    </source>
</evidence>
<feature type="domain" description="Glucose-methanol-choline oxidoreductase N-terminal" evidence="6">
    <location>
        <begin position="75"/>
        <end position="98"/>
    </location>
</feature>
<name>T1GRM2_MEGSC</name>
<dbReference type="PANTHER" id="PTHR11552:SF147">
    <property type="entry name" value="CHOLINE DEHYDROGENASE, MITOCHONDRIAL"/>
    <property type="match status" value="1"/>
</dbReference>
<sequence>MLVLVSGIVNNGKVLRKRRTLFLFLIKLATIDGQSKIPAFVIANQHTEYCYNYTTDKSENYCLAYNNGSCFWPRGRMIGGTGGLNGMIYLRGNSDDYNNWNVEGWSYNDVLPYFEKSPQFVDGIGLYLDHFSYIDPLAKTLKACAEDIGQQFFGDYIETDRDGYFYIWANQKDGRRMSTGKTYLSEFKDKNNLKVLKHARVIK</sequence>
<proteinExistence type="inferred from homology"/>
<reference evidence="8" key="1">
    <citation type="submission" date="2013-02" db="EMBL/GenBank/DDBJ databases">
        <authorList>
            <person name="Hughes D."/>
        </authorList>
    </citation>
    <scope>NUCLEOTIDE SEQUENCE</scope>
    <source>
        <strain>Durham</strain>
        <strain evidence="8">NC isolate 2 -- Noor lab</strain>
    </source>
</reference>
<dbReference type="STRING" id="36166.T1GRM2"/>
<comment type="cofactor">
    <cofactor evidence="1">
        <name>FAD</name>
        <dbReference type="ChEBI" id="CHEBI:57692"/>
    </cofactor>
</comment>
<dbReference type="InterPro" id="IPR000172">
    <property type="entry name" value="GMC_OxRdtase_N"/>
</dbReference>
<evidence type="ECO:0000256" key="1">
    <source>
        <dbReference type="ARBA" id="ARBA00001974"/>
    </source>
</evidence>
<keyword evidence="4 5" id="KW-0274">FAD</keyword>
<dbReference type="GO" id="GO:0016614">
    <property type="term" value="F:oxidoreductase activity, acting on CH-OH group of donors"/>
    <property type="evidence" value="ECO:0007669"/>
    <property type="project" value="InterPro"/>
</dbReference>
<dbReference type="HOGENOM" id="CLU_1351888_0_0_1"/>
<dbReference type="SUPFAM" id="SSF51905">
    <property type="entry name" value="FAD/NAD(P)-binding domain"/>
    <property type="match status" value="1"/>
</dbReference>
<dbReference type="GO" id="GO:0050660">
    <property type="term" value="F:flavin adenine dinucleotide binding"/>
    <property type="evidence" value="ECO:0007669"/>
    <property type="project" value="InterPro"/>
</dbReference>
<comment type="similarity">
    <text evidence="2 5">Belongs to the GMC oxidoreductase family.</text>
</comment>
<keyword evidence="8" id="KW-1185">Reference proteome</keyword>
<dbReference type="EMBL" id="CAQQ02007882">
    <property type="status" value="NOT_ANNOTATED_CDS"/>
    <property type="molecule type" value="Genomic_DNA"/>
</dbReference>
<reference evidence="7" key="2">
    <citation type="submission" date="2015-06" db="UniProtKB">
        <authorList>
            <consortium name="EnsemblMetazoa"/>
        </authorList>
    </citation>
    <scope>IDENTIFICATION</scope>
</reference>
<dbReference type="PANTHER" id="PTHR11552">
    <property type="entry name" value="GLUCOSE-METHANOL-CHOLINE GMC OXIDOREDUCTASE"/>
    <property type="match status" value="1"/>
</dbReference>
<dbReference type="EnsemblMetazoa" id="MESCA006308-RA">
    <property type="protein sequence ID" value="MESCA006308-PA"/>
    <property type="gene ID" value="MESCA006308"/>
</dbReference>
<protein>
    <recommendedName>
        <fullName evidence="6">Glucose-methanol-choline oxidoreductase N-terminal domain-containing protein</fullName>
    </recommendedName>
</protein>
<dbReference type="EMBL" id="CAQQ02007881">
    <property type="status" value="NOT_ANNOTATED_CDS"/>
    <property type="molecule type" value="Genomic_DNA"/>
</dbReference>
<dbReference type="Pfam" id="PF00732">
    <property type="entry name" value="GMC_oxred_N"/>
    <property type="match status" value="1"/>
</dbReference>